<feature type="domain" description="Tryptophan synthase beta chain-like PALP" evidence="3">
    <location>
        <begin position="105"/>
        <end position="328"/>
    </location>
</feature>
<sequence length="492" mass="55701">MIHTIDTVVDHSVLAKAVQRYKEKGIILPTFAQMKNPELIPGAIKAKLKNIGLWDLNPLNLFRITWKNEPKETGGLFGNVNYIELPKAITGIDARIVTLIGKWFPTGAHKVGAAYGCLAPRITTGQFDPTYHKAVWPSTGNYCRGGAFDSYLMDCTSIAILPEEMSKERFDWLREIGAEVIATPGCESNVKEIYDKCWELRRTREDVVIFNQFDEFGNAVWHYNVTGSAIEEVYNAVKTPKSQLAAFISATGSAGTIAAGDYLRTIAPQVKVVASEALQCPTLLMNGFGGHRIEGIGDKHVPWIHNVKNTNVVVAIDDEDCMRLLRLFNDPKGHEYLQKSGVSSELVKQLPLLGISSISNILSSIKTAKYYEMTSEDVIFTIATDSAVMYQSRLEELRQERGEYTELQAAKDLDRCLYGATTDYLKELTYQDQRIIHNLKYYTWIEQQQKELEDLNQLWYDRDLWPNIFSQAARWDELIDQFNDMTGLLKML</sequence>
<evidence type="ECO:0000259" key="3">
    <source>
        <dbReference type="Pfam" id="PF00291"/>
    </source>
</evidence>
<dbReference type="eggNOG" id="COG0031">
    <property type="taxonomic scope" value="Bacteria"/>
</dbReference>
<dbReference type="Gene3D" id="3.40.50.1100">
    <property type="match status" value="2"/>
</dbReference>
<evidence type="ECO:0000256" key="1">
    <source>
        <dbReference type="ARBA" id="ARBA00001933"/>
    </source>
</evidence>
<dbReference type="InterPro" id="IPR050214">
    <property type="entry name" value="Cys_Synth/Cystath_Beta-Synth"/>
</dbReference>
<keyword evidence="5" id="KW-1185">Reference proteome</keyword>
<dbReference type="InterPro" id="IPR036052">
    <property type="entry name" value="TrpB-like_PALP_sf"/>
</dbReference>
<protein>
    <submittedName>
        <fullName evidence="4">Pyridoxal-phosphate dependent enzyme</fullName>
    </submittedName>
</protein>
<dbReference type="EMBL" id="DF820479">
    <property type="protein sequence ID" value="GAK61492.1"/>
    <property type="molecule type" value="Genomic_DNA"/>
</dbReference>
<gene>
    <name evidence="4" type="ORF">U27_01393</name>
</gene>
<dbReference type="PANTHER" id="PTHR10314">
    <property type="entry name" value="CYSTATHIONINE BETA-SYNTHASE"/>
    <property type="match status" value="1"/>
</dbReference>
<keyword evidence="2" id="KW-0663">Pyridoxal phosphate</keyword>
<dbReference type="STRING" id="1499967.U27_01393"/>
<evidence type="ECO:0000256" key="2">
    <source>
        <dbReference type="ARBA" id="ARBA00022898"/>
    </source>
</evidence>
<dbReference type="Proteomes" id="UP000030661">
    <property type="component" value="Unassembled WGS sequence"/>
</dbReference>
<dbReference type="AlphaFoldDB" id="A0A081CA87"/>
<reference evidence="4" key="1">
    <citation type="journal article" date="2015" name="PeerJ">
        <title>First genomic representation of candidate bacterial phylum KSB3 points to enhanced environmental sensing as a trigger of wastewater bulking.</title>
        <authorList>
            <person name="Sekiguchi Y."/>
            <person name="Ohashi A."/>
            <person name="Parks D.H."/>
            <person name="Yamauchi T."/>
            <person name="Tyson G.W."/>
            <person name="Hugenholtz P."/>
        </authorList>
    </citation>
    <scope>NUCLEOTIDE SEQUENCE [LARGE SCALE GENOMIC DNA]</scope>
</reference>
<dbReference type="HOGENOM" id="CLU_592863_0_0_0"/>
<dbReference type="SUPFAM" id="SSF53686">
    <property type="entry name" value="Tryptophan synthase beta subunit-like PLP-dependent enzymes"/>
    <property type="match status" value="1"/>
</dbReference>
<dbReference type="GO" id="GO:1901605">
    <property type="term" value="P:alpha-amino acid metabolic process"/>
    <property type="evidence" value="ECO:0007669"/>
    <property type="project" value="UniProtKB-ARBA"/>
</dbReference>
<organism evidence="4">
    <name type="scientific">Vecturithrix granuli</name>
    <dbReference type="NCBI Taxonomy" id="1499967"/>
    <lineage>
        <taxon>Bacteria</taxon>
        <taxon>Candidatus Moduliflexota</taxon>
        <taxon>Candidatus Vecturitrichia</taxon>
        <taxon>Candidatus Vecturitrichales</taxon>
        <taxon>Candidatus Vecturitrichaceae</taxon>
        <taxon>Candidatus Vecturithrix</taxon>
    </lineage>
</organism>
<evidence type="ECO:0000313" key="4">
    <source>
        <dbReference type="EMBL" id="GAK61492.1"/>
    </source>
</evidence>
<accession>A0A081CA87</accession>
<name>A0A081CA87_VECG1</name>
<dbReference type="InterPro" id="IPR001926">
    <property type="entry name" value="TrpB-like_PALP"/>
</dbReference>
<dbReference type="Pfam" id="PF00291">
    <property type="entry name" value="PALP"/>
    <property type="match status" value="1"/>
</dbReference>
<evidence type="ECO:0000313" key="5">
    <source>
        <dbReference type="Proteomes" id="UP000030661"/>
    </source>
</evidence>
<proteinExistence type="predicted"/>
<comment type="cofactor">
    <cofactor evidence="1">
        <name>pyridoxal 5'-phosphate</name>
        <dbReference type="ChEBI" id="CHEBI:597326"/>
    </cofactor>
</comment>